<sequence length="104" mass="10720">MGWGVPIQRGGWATVKAAASTPDTPKFPCGSWLACDSARSANITGACAAAIAGKPAPTFRLSAWVLGKRTGPEVPQGGTTFDCPHAYIALSCRCVANKNGTTRL</sequence>
<comment type="caution">
    <text evidence="1">The sequence shown here is derived from an EMBL/GenBank/DDBJ whole genome shotgun (WGS) entry which is preliminary data.</text>
</comment>
<reference evidence="1 2" key="1">
    <citation type="submission" date="2017-03" db="EMBL/GenBank/DDBJ databases">
        <title>Pseudomonas azotoformans: Salt tolerant bacteria having multiple plant growth promoting attributes.</title>
        <authorList>
            <person name="Srivastava A.K."/>
            <person name="Sharma A."/>
            <person name="Srivastava A.K."/>
            <person name="Jamali H."/>
            <person name="Yadav J."/>
            <person name="Srivastava R."/>
            <person name="Kashyap P.L."/>
            <person name="Chakdar H."/>
            <person name="Saxena A.K."/>
        </authorList>
    </citation>
    <scope>NUCLEOTIDE SEQUENCE [LARGE SCALE GENOMIC DNA]</scope>
    <source>
        <strain evidence="1 2">SC 14</strain>
    </source>
</reference>
<proteinExistence type="predicted"/>
<evidence type="ECO:0000313" key="1">
    <source>
        <dbReference type="EMBL" id="RXE53387.1"/>
    </source>
</evidence>
<dbReference type="EMBL" id="MZZJ01000003">
    <property type="protein sequence ID" value="RXE53387.1"/>
    <property type="molecule type" value="Genomic_DNA"/>
</dbReference>
<protein>
    <submittedName>
        <fullName evidence="1">Uncharacterized protein</fullName>
    </submittedName>
</protein>
<name>A0A4Q0HVK4_PSEAZ</name>
<accession>A0A4Q0HVK4</accession>
<dbReference type="Proteomes" id="UP000290481">
    <property type="component" value="Unassembled WGS sequence"/>
</dbReference>
<dbReference type="AlphaFoldDB" id="A0A4Q0HVK4"/>
<gene>
    <name evidence="1" type="ORF">B4O85_07795</name>
</gene>
<evidence type="ECO:0000313" key="2">
    <source>
        <dbReference type="Proteomes" id="UP000290481"/>
    </source>
</evidence>
<organism evidence="1 2">
    <name type="scientific">Pseudomonas azotoformans</name>
    <dbReference type="NCBI Taxonomy" id="47878"/>
    <lineage>
        <taxon>Bacteria</taxon>
        <taxon>Pseudomonadati</taxon>
        <taxon>Pseudomonadota</taxon>
        <taxon>Gammaproteobacteria</taxon>
        <taxon>Pseudomonadales</taxon>
        <taxon>Pseudomonadaceae</taxon>
        <taxon>Pseudomonas</taxon>
    </lineage>
</organism>